<gene>
    <name evidence="1" type="ORF">TSUD_368160</name>
</gene>
<evidence type="ECO:0000313" key="1">
    <source>
        <dbReference type="EMBL" id="GAU16867.1"/>
    </source>
</evidence>
<keyword evidence="2" id="KW-1185">Reference proteome</keyword>
<accession>A0A2Z6LMB0</accession>
<reference evidence="2" key="1">
    <citation type="journal article" date="2017" name="Front. Plant Sci.">
        <title>Climate Clever Clovers: New Paradigm to Reduce the Environmental Footprint of Ruminants by Breeding Low Methanogenic Forages Utilizing Haplotype Variation.</title>
        <authorList>
            <person name="Kaur P."/>
            <person name="Appels R."/>
            <person name="Bayer P.E."/>
            <person name="Keeble-Gagnere G."/>
            <person name="Wang J."/>
            <person name="Hirakawa H."/>
            <person name="Shirasawa K."/>
            <person name="Vercoe P."/>
            <person name="Stefanova K."/>
            <person name="Durmic Z."/>
            <person name="Nichols P."/>
            <person name="Revell C."/>
            <person name="Isobe S.N."/>
            <person name="Edwards D."/>
            <person name="Erskine W."/>
        </authorList>
    </citation>
    <scope>NUCLEOTIDE SEQUENCE [LARGE SCALE GENOMIC DNA]</scope>
    <source>
        <strain evidence="2">cv. Daliak</strain>
    </source>
</reference>
<organism evidence="1 2">
    <name type="scientific">Trifolium subterraneum</name>
    <name type="common">Subterranean clover</name>
    <dbReference type="NCBI Taxonomy" id="3900"/>
    <lineage>
        <taxon>Eukaryota</taxon>
        <taxon>Viridiplantae</taxon>
        <taxon>Streptophyta</taxon>
        <taxon>Embryophyta</taxon>
        <taxon>Tracheophyta</taxon>
        <taxon>Spermatophyta</taxon>
        <taxon>Magnoliopsida</taxon>
        <taxon>eudicotyledons</taxon>
        <taxon>Gunneridae</taxon>
        <taxon>Pentapetalae</taxon>
        <taxon>rosids</taxon>
        <taxon>fabids</taxon>
        <taxon>Fabales</taxon>
        <taxon>Fabaceae</taxon>
        <taxon>Papilionoideae</taxon>
        <taxon>50 kb inversion clade</taxon>
        <taxon>NPAAA clade</taxon>
        <taxon>Hologalegina</taxon>
        <taxon>IRL clade</taxon>
        <taxon>Trifolieae</taxon>
        <taxon>Trifolium</taxon>
    </lineage>
</organism>
<sequence length="69" mass="8022">MWRVMDGNDSKGWETMVATMEAVRWRRVVEQCWIKSAMHVIECGKQWGRVLHHDVASRSEESQVHGGLL</sequence>
<dbReference type="EMBL" id="DF973164">
    <property type="protein sequence ID" value="GAU16867.1"/>
    <property type="molecule type" value="Genomic_DNA"/>
</dbReference>
<proteinExistence type="predicted"/>
<protein>
    <submittedName>
        <fullName evidence="1">Uncharacterized protein</fullName>
    </submittedName>
</protein>
<dbReference type="AlphaFoldDB" id="A0A2Z6LMB0"/>
<dbReference type="Proteomes" id="UP000242715">
    <property type="component" value="Unassembled WGS sequence"/>
</dbReference>
<name>A0A2Z6LMB0_TRISU</name>
<evidence type="ECO:0000313" key="2">
    <source>
        <dbReference type="Proteomes" id="UP000242715"/>
    </source>
</evidence>